<dbReference type="Pfam" id="PF17181">
    <property type="entry name" value="EPF"/>
    <property type="match status" value="1"/>
</dbReference>
<keyword evidence="6" id="KW-1015">Disulfide bond</keyword>
<evidence type="ECO:0000313" key="9">
    <source>
        <dbReference type="RefSeq" id="XP_018826764.1"/>
    </source>
</evidence>
<dbReference type="OrthoDB" id="1874659at2759"/>
<dbReference type="KEGG" id="jre:108995629"/>
<accession>A0A2I4F550</accession>
<keyword evidence="5" id="KW-0732">Signal</keyword>
<keyword evidence="8" id="KW-1185">Reference proteome</keyword>
<keyword evidence="3 7" id="KW-0217">Developmental protein</keyword>
<comment type="function">
    <text evidence="7">Controls stomatal patterning.</text>
</comment>
<evidence type="ECO:0000256" key="4">
    <source>
        <dbReference type="ARBA" id="ARBA00022525"/>
    </source>
</evidence>
<protein>
    <recommendedName>
        <fullName evidence="7">Epidermal patterning factor-like protein</fullName>
    </recommendedName>
</protein>
<dbReference type="InterPro" id="IPR039455">
    <property type="entry name" value="EPFL"/>
</dbReference>
<organism evidence="8 9">
    <name type="scientific">Juglans regia</name>
    <name type="common">English walnut</name>
    <dbReference type="NCBI Taxonomy" id="51240"/>
    <lineage>
        <taxon>Eukaryota</taxon>
        <taxon>Viridiplantae</taxon>
        <taxon>Streptophyta</taxon>
        <taxon>Embryophyta</taxon>
        <taxon>Tracheophyta</taxon>
        <taxon>Spermatophyta</taxon>
        <taxon>Magnoliopsida</taxon>
        <taxon>eudicotyledons</taxon>
        <taxon>Gunneridae</taxon>
        <taxon>Pentapetalae</taxon>
        <taxon>rosids</taxon>
        <taxon>fabids</taxon>
        <taxon>Fagales</taxon>
        <taxon>Juglandaceae</taxon>
        <taxon>Juglans</taxon>
    </lineage>
</organism>
<evidence type="ECO:0000313" key="8">
    <source>
        <dbReference type="Proteomes" id="UP000235220"/>
    </source>
</evidence>
<dbReference type="PANTHER" id="PTHR33109:SF60">
    <property type="entry name" value="EPIDERMAL PATTERNING FACTOR-LIKE PROTEIN 8"/>
    <property type="match status" value="1"/>
</dbReference>
<evidence type="ECO:0000256" key="3">
    <source>
        <dbReference type="ARBA" id="ARBA00022473"/>
    </source>
</evidence>
<dbReference type="AlphaFoldDB" id="A0A2I4F550"/>
<proteinExistence type="inferred from homology"/>
<reference evidence="9" key="1">
    <citation type="submission" date="2025-08" db="UniProtKB">
        <authorList>
            <consortium name="RefSeq"/>
        </authorList>
    </citation>
    <scope>IDENTIFICATION</scope>
    <source>
        <tissue evidence="9">Leaves</tissue>
    </source>
</reference>
<dbReference type="GeneID" id="108995629"/>
<evidence type="ECO:0000256" key="1">
    <source>
        <dbReference type="ARBA" id="ARBA00004613"/>
    </source>
</evidence>
<evidence type="ECO:0000256" key="7">
    <source>
        <dbReference type="RuleBase" id="RU367102"/>
    </source>
</evidence>
<dbReference type="RefSeq" id="XP_018826764.1">
    <property type="nucleotide sequence ID" value="XM_018971219.2"/>
</dbReference>
<dbReference type="STRING" id="51240.A0A2I4F550"/>
<dbReference type="PANTHER" id="PTHR33109">
    <property type="entry name" value="EPIDERMAL PATTERNING FACTOR-LIKE PROTEIN 4"/>
    <property type="match status" value="1"/>
</dbReference>
<name>A0A2I4F550_JUGRE</name>
<gene>
    <name evidence="9" type="primary">LOC108995629</name>
</gene>
<dbReference type="GO" id="GO:0010052">
    <property type="term" value="P:guard cell differentiation"/>
    <property type="evidence" value="ECO:0000318"/>
    <property type="project" value="GO_Central"/>
</dbReference>
<evidence type="ECO:0000256" key="2">
    <source>
        <dbReference type="ARBA" id="ARBA00008127"/>
    </source>
</evidence>
<sequence length="109" mass="12462">MAPASRKDLDGLKIAVTVMLFFFLTFFPSKSAGRAMFAGDRERLEQMKLVLGSKPPRCANKCLSCRPCIAALVTSPHHRTEYFNVSSQRDESYYLLSWKCKCKDKFFQP</sequence>
<evidence type="ECO:0000256" key="6">
    <source>
        <dbReference type="ARBA" id="ARBA00023157"/>
    </source>
</evidence>
<comment type="subcellular location">
    <subcellularLocation>
        <location evidence="1 7">Secreted</location>
    </subcellularLocation>
</comment>
<dbReference type="Gramene" id="Jr01_29960_p1">
    <property type="protein sequence ID" value="cds.Jr01_29960_p1"/>
    <property type="gene ID" value="Jr01_29960"/>
</dbReference>
<evidence type="ECO:0000256" key="5">
    <source>
        <dbReference type="ARBA" id="ARBA00022729"/>
    </source>
</evidence>
<dbReference type="Proteomes" id="UP000235220">
    <property type="component" value="Chromosome 1"/>
</dbReference>
<dbReference type="GO" id="GO:0005576">
    <property type="term" value="C:extracellular region"/>
    <property type="evidence" value="ECO:0007669"/>
    <property type="project" value="UniProtKB-SubCell"/>
</dbReference>
<keyword evidence="4 7" id="KW-0964">Secreted</keyword>
<comment type="similarity">
    <text evidence="2 7">Belongs to the plant cysteine rich small secretory peptide family. Epidermal patterning factor subfamily.</text>
</comment>